<reference evidence="17 18" key="2">
    <citation type="journal article" date="2017" name="Front. Plant Sci.">
        <title>Gene Classification and Mining of Molecular Markers Useful in Red Clover (Trifolium pratense) Breeding.</title>
        <authorList>
            <person name="Istvanek J."/>
            <person name="Dluhosova J."/>
            <person name="Dluhos P."/>
            <person name="Patkova L."/>
            <person name="Nedelnik J."/>
            <person name="Repkova J."/>
        </authorList>
    </citation>
    <scope>NUCLEOTIDE SEQUENCE [LARGE SCALE GENOMIC DNA]</scope>
    <source>
        <strain evidence="18">cv. Tatra</strain>
        <tissue evidence="17">Young leaves</tissue>
    </source>
</reference>
<dbReference type="PROSITE" id="PS00639">
    <property type="entry name" value="THIOL_PROTEASE_HIS"/>
    <property type="match status" value="1"/>
</dbReference>
<dbReference type="InterPro" id="IPR002067">
    <property type="entry name" value="MCP"/>
</dbReference>
<evidence type="ECO:0000256" key="5">
    <source>
        <dbReference type="ARBA" id="ARBA00022449"/>
    </source>
</evidence>
<keyword evidence="12" id="KW-1015">Disulfide bond</keyword>
<evidence type="ECO:0000313" key="18">
    <source>
        <dbReference type="Proteomes" id="UP000236291"/>
    </source>
</evidence>
<keyword evidence="10" id="KW-0496">Mitochondrion</keyword>
<keyword evidence="4" id="KW-0813">Transport</keyword>
<dbReference type="Pfam" id="PF00112">
    <property type="entry name" value="Peptidase_C1"/>
    <property type="match status" value="1"/>
</dbReference>
<dbReference type="CDD" id="cd02248">
    <property type="entry name" value="Peptidase_C1A"/>
    <property type="match status" value="1"/>
</dbReference>
<dbReference type="ExpressionAtlas" id="A0A2K3P309">
    <property type="expression patterns" value="baseline"/>
</dbReference>
<evidence type="ECO:0000256" key="3">
    <source>
        <dbReference type="ARBA" id="ARBA00011245"/>
    </source>
</evidence>
<keyword evidence="9" id="KW-1133">Transmembrane helix</keyword>
<dbReference type="PRINTS" id="PR00926">
    <property type="entry name" value="MITOCARRIER"/>
</dbReference>
<proteinExistence type="inferred from homology"/>
<feature type="repeat" description="Solcar" evidence="15">
    <location>
        <begin position="231"/>
        <end position="313"/>
    </location>
</feature>
<evidence type="ECO:0000256" key="14">
    <source>
        <dbReference type="ARBA" id="ARBA00045250"/>
    </source>
</evidence>
<dbReference type="STRING" id="57577.A0A2K3P309"/>
<evidence type="ECO:0000313" key="17">
    <source>
        <dbReference type="EMBL" id="PNY09671.1"/>
    </source>
</evidence>
<keyword evidence="6 15" id="KW-0812">Transmembrane</keyword>
<sequence length="693" mass="77188">VTLFAIMADGPQYPSVAQKLGGNSYLVSRLSPNLNFRRYSTSGTFAYGGLQNSGLAIGSPLSFIMVPAPSEKEAAGFLVDFLMGGVSAAVSKTAAAPIEQVKLLIQNQYEMLKSGRLSEPYKGIGDCFARTMKDEGVIALWRGSTANVIRYFPTQVPFLFAIMADGPQYPSVAQKLRGHSYLVSRLSPNLNSRSYSTSGTYAYGGLQNSGLAIGSPLSSIMVPAPLEKGAAGFLVNFLMGGMSAAVSKTAAAPIERVKLLIQNQYKMLKSGRLSEPYKGIGDCFGMYDSLKPVDLVGGMQALNFAFKDYFKRLFNFKKDRDGYWKWFNLASGGDDGASSPLFVYSLDYARTRLANYAKAAKKGGEKQFNGMVDVYSKTLQSDGIAGLYRGLFFGMYDSLKPVDLVGGMQRAVKPITRYFSTFGKGLPKHVYWRKRKALTGLPEHVDWRKRNVLTSIKDQGDSGFCVVFTVIASTESLYNIRRLPFLEKIYNTERGSLVELSTQHVANRILKKYQKINRKTGGAIIFTGFTFIEVFDAVKVYGVPTEKDFPFYGMPDMHVDIPLPVFKYLYSIDNYKRVKLDVHVMMETLTRQPICAAIDARMWPRYGWRKDEVHYPEYSDYYTNHAVLIVGYGTQHGGIQNGMPYWIIRNSWGTTFGDGGYSKILRGKNAYGIESELWIPILDIDSIQFMMDS</sequence>
<dbReference type="GO" id="GO:0006508">
    <property type="term" value="P:proteolysis"/>
    <property type="evidence" value="ECO:0007669"/>
    <property type="project" value="InterPro"/>
</dbReference>
<dbReference type="SUPFAM" id="SSF103506">
    <property type="entry name" value="Mitochondrial carrier"/>
    <property type="match status" value="2"/>
</dbReference>
<evidence type="ECO:0000256" key="10">
    <source>
        <dbReference type="ARBA" id="ARBA00023128"/>
    </source>
</evidence>
<dbReference type="SUPFAM" id="SSF54001">
    <property type="entry name" value="Cysteine proteinases"/>
    <property type="match status" value="1"/>
</dbReference>
<evidence type="ECO:0000256" key="7">
    <source>
        <dbReference type="ARBA" id="ARBA00022737"/>
    </source>
</evidence>
<protein>
    <submittedName>
        <fullName evidence="17">ADP,ATP carrier protein mitochondrial-like</fullName>
    </submittedName>
</protein>
<evidence type="ECO:0000256" key="1">
    <source>
        <dbReference type="ARBA" id="ARBA00004448"/>
    </source>
</evidence>
<dbReference type="GO" id="GO:1990544">
    <property type="term" value="P:mitochondrial ATP transmembrane transport"/>
    <property type="evidence" value="ECO:0007669"/>
    <property type="project" value="InterPro"/>
</dbReference>
<dbReference type="InterPro" id="IPR039417">
    <property type="entry name" value="Peptidase_C1A_papain-like"/>
</dbReference>
<comment type="similarity">
    <text evidence="2">Belongs to the mitochondrial carrier (TC 2.A.29) family.</text>
</comment>
<dbReference type="PRINTS" id="PR00927">
    <property type="entry name" value="ADPTRNSLCASE"/>
</dbReference>
<feature type="repeat" description="Solcar" evidence="15">
    <location>
        <begin position="75"/>
        <end position="169"/>
    </location>
</feature>
<comment type="subcellular location">
    <subcellularLocation>
        <location evidence="1">Mitochondrion inner membrane</location>
        <topology evidence="1">Multi-pass membrane protein</topology>
    </subcellularLocation>
</comment>
<gene>
    <name evidence="17" type="ORF">L195_g006226</name>
</gene>
<keyword evidence="8" id="KW-0999">Mitochondrion inner membrane</keyword>
<dbReference type="Gene3D" id="3.90.70.10">
    <property type="entry name" value="Cysteine proteinases"/>
    <property type="match status" value="1"/>
</dbReference>
<evidence type="ECO:0000256" key="11">
    <source>
        <dbReference type="ARBA" id="ARBA00023136"/>
    </source>
</evidence>
<comment type="subunit">
    <text evidence="3">Monomer.</text>
</comment>
<keyword evidence="11 15" id="KW-0472">Membrane</keyword>
<feature type="domain" description="Peptidase C1A papain C-terminal" evidence="16">
    <location>
        <begin position="441"/>
        <end position="681"/>
    </location>
</feature>
<dbReference type="GO" id="GO:0005743">
    <property type="term" value="C:mitochondrial inner membrane"/>
    <property type="evidence" value="ECO:0007669"/>
    <property type="project" value="UniProtKB-SubCell"/>
</dbReference>
<dbReference type="EMBL" id="ASHM01003297">
    <property type="protein sequence ID" value="PNY09671.1"/>
    <property type="molecule type" value="Genomic_DNA"/>
</dbReference>
<feature type="non-terminal residue" evidence="17">
    <location>
        <position position="1"/>
    </location>
</feature>
<accession>A0A2K3P309</accession>
<dbReference type="InterPro" id="IPR000668">
    <property type="entry name" value="Peptidase_C1A_C"/>
</dbReference>
<evidence type="ECO:0000256" key="13">
    <source>
        <dbReference type="ARBA" id="ARBA00024143"/>
    </source>
</evidence>
<evidence type="ECO:0000256" key="8">
    <source>
        <dbReference type="ARBA" id="ARBA00022792"/>
    </source>
</evidence>
<keyword evidence="7" id="KW-0677">Repeat</keyword>
<dbReference type="PANTHER" id="PTHR45635">
    <property type="entry name" value="ADP,ATP CARRIER PROTEIN 1-RELATED-RELATED"/>
    <property type="match status" value="1"/>
</dbReference>
<organism evidence="17 18">
    <name type="scientific">Trifolium pratense</name>
    <name type="common">Red clover</name>
    <dbReference type="NCBI Taxonomy" id="57577"/>
    <lineage>
        <taxon>Eukaryota</taxon>
        <taxon>Viridiplantae</taxon>
        <taxon>Streptophyta</taxon>
        <taxon>Embryophyta</taxon>
        <taxon>Tracheophyta</taxon>
        <taxon>Spermatophyta</taxon>
        <taxon>Magnoliopsida</taxon>
        <taxon>eudicotyledons</taxon>
        <taxon>Gunneridae</taxon>
        <taxon>Pentapetalae</taxon>
        <taxon>rosids</taxon>
        <taxon>fabids</taxon>
        <taxon>Fabales</taxon>
        <taxon>Fabaceae</taxon>
        <taxon>Papilionoideae</taxon>
        <taxon>50 kb inversion clade</taxon>
        <taxon>NPAAA clade</taxon>
        <taxon>Hologalegina</taxon>
        <taxon>IRL clade</taxon>
        <taxon>Trifolieae</taxon>
        <taxon>Trifolium</taxon>
    </lineage>
</organism>
<evidence type="ECO:0000256" key="6">
    <source>
        <dbReference type="ARBA" id="ARBA00022692"/>
    </source>
</evidence>
<feature type="repeat" description="Solcar" evidence="15">
    <location>
        <begin position="323"/>
        <end position="415"/>
    </location>
</feature>
<dbReference type="InterPro" id="IPR025660">
    <property type="entry name" value="Pept_his_AS"/>
</dbReference>
<dbReference type="Pfam" id="PF00153">
    <property type="entry name" value="Mito_carr"/>
    <property type="match status" value="3"/>
</dbReference>
<dbReference type="InterPro" id="IPR018108">
    <property type="entry name" value="MCP_transmembrane"/>
</dbReference>
<evidence type="ECO:0000256" key="15">
    <source>
        <dbReference type="PROSITE-ProRule" id="PRU00282"/>
    </source>
</evidence>
<dbReference type="Proteomes" id="UP000236291">
    <property type="component" value="Unassembled WGS sequence"/>
</dbReference>
<keyword evidence="5" id="KW-0050">Antiport</keyword>
<dbReference type="GO" id="GO:0140021">
    <property type="term" value="P:mitochondrial ADP transmembrane transport"/>
    <property type="evidence" value="ECO:0007669"/>
    <property type="project" value="InterPro"/>
</dbReference>
<dbReference type="PROSITE" id="PS50920">
    <property type="entry name" value="SOLCAR"/>
    <property type="match status" value="3"/>
</dbReference>
<dbReference type="InterPro" id="IPR038765">
    <property type="entry name" value="Papain-like_cys_pep_sf"/>
</dbReference>
<dbReference type="Gene3D" id="1.50.40.10">
    <property type="entry name" value="Mitochondrial carrier domain"/>
    <property type="match status" value="2"/>
</dbReference>
<dbReference type="GO" id="GO:0005471">
    <property type="term" value="F:ATP:ADP antiporter activity"/>
    <property type="evidence" value="ECO:0007669"/>
    <property type="project" value="InterPro"/>
</dbReference>
<name>A0A2K3P309_TRIPR</name>
<evidence type="ECO:0000256" key="12">
    <source>
        <dbReference type="ARBA" id="ARBA00023157"/>
    </source>
</evidence>
<dbReference type="GO" id="GO:0008234">
    <property type="term" value="F:cysteine-type peptidase activity"/>
    <property type="evidence" value="ECO:0007669"/>
    <property type="project" value="InterPro"/>
</dbReference>
<evidence type="ECO:0000259" key="16">
    <source>
        <dbReference type="SMART" id="SM00645"/>
    </source>
</evidence>
<dbReference type="InterPro" id="IPR002113">
    <property type="entry name" value="ADT_euk_type"/>
</dbReference>
<reference evidence="17 18" key="1">
    <citation type="journal article" date="2014" name="Am. J. Bot.">
        <title>Genome assembly and annotation for red clover (Trifolium pratense; Fabaceae).</title>
        <authorList>
            <person name="Istvanek J."/>
            <person name="Jaros M."/>
            <person name="Krenek A."/>
            <person name="Repkova J."/>
        </authorList>
    </citation>
    <scope>NUCLEOTIDE SEQUENCE [LARGE SCALE GENOMIC DNA]</scope>
    <source>
        <strain evidence="18">cv. Tatra</strain>
        <tissue evidence="17">Young leaves</tissue>
    </source>
</reference>
<comment type="function">
    <text evidence="14">ADP:ATP antiporter that mediates import of ADP into the mitochondrial matrix for ATP synthesis, and export of ATP out to fuel the cell. Cycles between the cytoplasmic-open state (c-state) and the matrix-open state (m-state): operates by the alternating access mechanism with a single substrate-binding site intermittently exposed to either the cytosolic (c-state) or matrix (m-state) side of the inner mitochondrial membrane.</text>
</comment>
<comment type="catalytic activity">
    <reaction evidence="13">
        <text>ADP(in) + ATP(out) = ADP(out) + ATP(in)</text>
        <dbReference type="Rhea" id="RHEA:34999"/>
        <dbReference type="ChEBI" id="CHEBI:30616"/>
        <dbReference type="ChEBI" id="CHEBI:456216"/>
    </reaction>
    <physiologicalReaction direction="left-to-right" evidence="13">
        <dbReference type="Rhea" id="RHEA:35000"/>
    </physiologicalReaction>
</comment>
<comment type="caution">
    <text evidence="17">The sequence shown here is derived from an EMBL/GenBank/DDBJ whole genome shotgun (WGS) entry which is preliminary data.</text>
</comment>
<dbReference type="AlphaFoldDB" id="A0A2K3P309"/>
<evidence type="ECO:0000256" key="9">
    <source>
        <dbReference type="ARBA" id="ARBA00022989"/>
    </source>
</evidence>
<dbReference type="InterPro" id="IPR023395">
    <property type="entry name" value="MCP_dom_sf"/>
</dbReference>
<evidence type="ECO:0000256" key="4">
    <source>
        <dbReference type="ARBA" id="ARBA00022448"/>
    </source>
</evidence>
<dbReference type="PANTHER" id="PTHR45635:SF14">
    <property type="entry name" value="ADP_ATP TRANSLOCASE"/>
    <property type="match status" value="1"/>
</dbReference>
<evidence type="ECO:0000256" key="2">
    <source>
        <dbReference type="ARBA" id="ARBA00006375"/>
    </source>
</evidence>
<dbReference type="SMART" id="SM00645">
    <property type="entry name" value="Pept_C1"/>
    <property type="match status" value="1"/>
</dbReference>